<comment type="subcellular location">
    <subcellularLocation>
        <location evidence="1">Nucleus</location>
        <location evidence="1">Nucleoplasm</location>
    </subcellularLocation>
</comment>
<keyword evidence="10" id="KW-0539">Nucleus</keyword>
<keyword evidence="3" id="KW-0479">Metal-binding</keyword>
<dbReference type="InterPro" id="IPR026516">
    <property type="entry name" value="THAP1/10"/>
</dbReference>
<sequence length="140" mass="16103">MVKNCVVRGCGNRWSADTNVSFHRFPKEVEARRKWLSALQLNDLVNFECSSVCSAHFLPEEIVVTRSGRRHYLVEGSVPSRLPPNQRINTVQDCSMDTGMEVLPDVDILSHRSLAHVNHDHAERLYLFFLFGKYQPFDNT</sequence>
<dbReference type="Proteomes" id="UP000014760">
    <property type="component" value="Unassembled WGS sequence"/>
</dbReference>
<dbReference type="SMART" id="SM00980">
    <property type="entry name" value="THAP"/>
    <property type="match status" value="1"/>
</dbReference>
<dbReference type="EnsemblMetazoa" id="CapteT186797">
    <property type="protein sequence ID" value="CapteP186797"/>
    <property type="gene ID" value="CapteG186797"/>
</dbReference>
<evidence type="ECO:0000256" key="4">
    <source>
        <dbReference type="ARBA" id="ARBA00022771"/>
    </source>
</evidence>
<dbReference type="HOGENOM" id="CLU_1836989_0_0_1"/>
<dbReference type="PANTHER" id="PTHR46600:SF1">
    <property type="entry name" value="THAP DOMAIN-CONTAINING PROTEIN 1"/>
    <property type="match status" value="1"/>
</dbReference>
<evidence type="ECO:0000256" key="7">
    <source>
        <dbReference type="ARBA" id="ARBA00023054"/>
    </source>
</evidence>
<keyword evidence="5" id="KW-0862">Zinc</keyword>
<evidence type="ECO:0000256" key="10">
    <source>
        <dbReference type="ARBA" id="ARBA00023242"/>
    </source>
</evidence>
<dbReference type="InterPro" id="IPR006612">
    <property type="entry name" value="THAP_Znf"/>
</dbReference>
<dbReference type="Pfam" id="PF05485">
    <property type="entry name" value="THAP"/>
    <property type="match status" value="1"/>
</dbReference>
<dbReference type="GO" id="GO:0043565">
    <property type="term" value="F:sequence-specific DNA binding"/>
    <property type="evidence" value="ECO:0007669"/>
    <property type="project" value="InterPro"/>
</dbReference>
<evidence type="ECO:0000256" key="6">
    <source>
        <dbReference type="ARBA" id="ARBA00023015"/>
    </source>
</evidence>
<organism evidence="14">
    <name type="scientific">Capitella teleta</name>
    <name type="common">Polychaete worm</name>
    <dbReference type="NCBI Taxonomy" id="283909"/>
    <lineage>
        <taxon>Eukaryota</taxon>
        <taxon>Metazoa</taxon>
        <taxon>Spiralia</taxon>
        <taxon>Lophotrochozoa</taxon>
        <taxon>Annelida</taxon>
        <taxon>Polychaeta</taxon>
        <taxon>Sedentaria</taxon>
        <taxon>Scolecida</taxon>
        <taxon>Capitellidae</taxon>
        <taxon>Capitella</taxon>
    </lineage>
</organism>
<dbReference type="EMBL" id="AMQN01008596">
    <property type="status" value="NOT_ANNOTATED_CDS"/>
    <property type="molecule type" value="Genomic_DNA"/>
</dbReference>
<name>R7UH00_CAPTE</name>
<feature type="domain" description="THAP-type" evidence="13">
    <location>
        <begin position="1"/>
        <end position="82"/>
    </location>
</feature>
<protein>
    <recommendedName>
        <fullName evidence="13">THAP-type domain-containing protein</fullName>
    </recommendedName>
</protein>
<evidence type="ECO:0000256" key="11">
    <source>
        <dbReference type="ARBA" id="ARBA00023306"/>
    </source>
</evidence>
<dbReference type="EMBL" id="KB303505">
    <property type="protein sequence ID" value="ELU03068.1"/>
    <property type="molecule type" value="Genomic_DNA"/>
</dbReference>
<keyword evidence="7" id="KW-0175">Coiled coil</keyword>
<evidence type="ECO:0000256" key="5">
    <source>
        <dbReference type="ARBA" id="ARBA00022833"/>
    </source>
</evidence>
<evidence type="ECO:0000313" key="16">
    <source>
        <dbReference type="Proteomes" id="UP000014760"/>
    </source>
</evidence>
<dbReference type="InterPro" id="IPR038441">
    <property type="entry name" value="THAP_Znf_sf"/>
</dbReference>
<dbReference type="EMBL" id="AMQN01008597">
    <property type="status" value="NOT_ANNOTATED_CDS"/>
    <property type="molecule type" value="Genomic_DNA"/>
</dbReference>
<reference evidence="14 16" key="2">
    <citation type="journal article" date="2013" name="Nature">
        <title>Insights into bilaterian evolution from three spiralian genomes.</title>
        <authorList>
            <person name="Simakov O."/>
            <person name="Marletaz F."/>
            <person name="Cho S.J."/>
            <person name="Edsinger-Gonzales E."/>
            <person name="Havlak P."/>
            <person name="Hellsten U."/>
            <person name="Kuo D.H."/>
            <person name="Larsson T."/>
            <person name="Lv J."/>
            <person name="Arendt D."/>
            <person name="Savage R."/>
            <person name="Osoegawa K."/>
            <person name="de Jong P."/>
            <person name="Grimwood J."/>
            <person name="Chapman J.A."/>
            <person name="Shapiro H."/>
            <person name="Aerts A."/>
            <person name="Otillar R.P."/>
            <person name="Terry A.Y."/>
            <person name="Boore J.L."/>
            <person name="Grigoriev I.V."/>
            <person name="Lindberg D.R."/>
            <person name="Seaver E.C."/>
            <person name="Weisblat D.A."/>
            <person name="Putnam N.H."/>
            <person name="Rokhsar D.S."/>
        </authorList>
    </citation>
    <scope>NUCLEOTIDE SEQUENCE</scope>
    <source>
        <strain evidence="14 16">I ESC-2004</strain>
    </source>
</reference>
<dbReference type="GO" id="GO:0008270">
    <property type="term" value="F:zinc ion binding"/>
    <property type="evidence" value="ECO:0007669"/>
    <property type="project" value="UniProtKB-KW"/>
</dbReference>
<keyword evidence="11" id="KW-0131">Cell cycle</keyword>
<dbReference type="SMART" id="SM00692">
    <property type="entry name" value="DM3"/>
    <property type="match status" value="1"/>
</dbReference>
<reference evidence="16" key="1">
    <citation type="submission" date="2012-12" db="EMBL/GenBank/DDBJ databases">
        <authorList>
            <person name="Hellsten U."/>
            <person name="Grimwood J."/>
            <person name="Chapman J.A."/>
            <person name="Shapiro H."/>
            <person name="Aerts A."/>
            <person name="Otillar R.P."/>
            <person name="Terry A.Y."/>
            <person name="Boore J.L."/>
            <person name="Simakov O."/>
            <person name="Marletaz F."/>
            <person name="Cho S.-J."/>
            <person name="Edsinger-Gonzales E."/>
            <person name="Havlak P."/>
            <person name="Kuo D.-H."/>
            <person name="Larsson T."/>
            <person name="Lv J."/>
            <person name="Arendt D."/>
            <person name="Savage R."/>
            <person name="Osoegawa K."/>
            <person name="de Jong P."/>
            <person name="Lindberg D.R."/>
            <person name="Seaver E.C."/>
            <person name="Weisblat D.A."/>
            <person name="Putnam N.H."/>
            <person name="Grigoriev I.V."/>
            <person name="Rokhsar D.S."/>
        </authorList>
    </citation>
    <scope>NUCLEOTIDE SEQUENCE</scope>
    <source>
        <strain evidence="16">I ESC-2004</strain>
    </source>
</reference>
<proteinExistence type="inferred from homology"/>
<comment type="similarity">
    <text evidence="2">Belongs to the THAP1 family.</text>
</comment>
<evidence type="ECO:0000256" key="1">
    <source>
        <dbReference type="ARBA" id="ARBA00004642"/>
    </source>
</evidence>
<evidence type="ECO:0000256" key="12">
    <source>
        <dbReference type="PROSITE-ProRule" id="PRU00309"/>
    </source>
</evidence>
<dbReference type="Gene3D" id="6.20.210.20">
    <property type="entry name" value="THAP domain"/>
    <property type="match status" value="1"/>
</dbReference>
<keyword evidence="4 12" id="KW-0863">Zinc-finger</keyword>
<keyword evidence="9" id="KW-0804">Transcription</keyword>
<evidence type="ECO:0000256" key="2">
    <source>
        <dbReference type="ARBA" id="ARBA00006177"/>
    </source>
</evidence>
<keyword evidence="6" id="KW-0805">Transcription regulation</keyword>
<dbReference type="SUPFAM" id="SSF57716">
    <property type="entry name" value="Glucocorticoid receptor-like (DNA-binding domain)"/>
    <property type="match status" value="1"/>
</dbReference>
<gene>
    <name evidence="14" type="ORF">CAPTEDRAFT_186797</name>
</gene>
<keyword evidence="8 12" id="KW-0238">DNA-binding</keyword>
<evidence type="ECO:0000313" key="15">
    <source>
        <dbReference type="EnsemblMetazoa" id="CapteP186797"/>
    </source>
</evidence>
<dbReference type="AlphaFoldDB" id="R7UH00"/>
<evidence type="ECO:0000313" key="14">
    <source>
        <dbReference type="EMBL" id="ELU03068.1"/>
    </source>
</evidence>
<evidence type="ECO:0000256" key="3">
    <source>
        <dbReference type="ARBA" id="ARBA00022723"/>
    </source>
</evidence>
<dbReference type="OrthoDB" id="5982876at2759"/>
<dbReference type="OMA" id="KWIRALR"/>
<accession>R7UH00</accession>
<dbReference type="PANTHER" id="PTHR46600">
    <property type="entry name" value="THAP DOMAIN-CONTAINING"/>
    <property type="match status" value="1"/>
</dbReference>
<evidence type="ECO:0000256" key="8">
    <source>
        <dbReference type="ARBA" id="ARBA00023125"/>
    </source>
</evidence>
<evidence type="ECO:0000259" key="13">
    <source>
        <dbReference type="PROSITE" id="PS50950"/>
    </source>
</evidence>
<dbReference type="GO" id="GO:0005654">
    <property type="term" value="C:nucleoplasm"/>
    <property type="evidence" value="ECO:0007669"/>
    <property type="project" value="UniProtKB-SubCell"/>
</dbReference>
<keyword evidence="16" id="KW-1185">Reference proteome</keyword>
<evidence type="ECO:0000256" key="9">
    <source>
        <dbReference type="ARBA" id="ARBA00023163"/>
    </source>
</evidence>
<reference evidence="15" key="3">
    <citation type="submission" date="2015-06" db="UniProtKB">
        <authorList>
            <consortium name="EnsemblMetazoa"/>
        </authorList>
    </citation>
    <scope>IDENTIFICATION</scope>
</reference>
<dbReference type="PROSITE" id="PS50950">
    <property type="entry name" value="ZF_THAP"/>
    <property type="match status" value="1"/>
</dbReference>